<comment type="caution">
    <text evidence="8">The sequence shown here is derived from an EMBL/GenBank/DDBJ whole genome shotgun (WGS) entry which is preliminary data.</text>
</comment>
<dbReference type="PANTHER" id="PTHR33048:SF129">
    <property type="entry name" value="INTEGRAL MEMBRANE PROTEIN-RELATED"/>
    <property type="match status" value="1"/>
</dbReference>
<dbReference type="InterPro" id="IPR052337">
    <property type="entry name" value="SAT4-like"/>
</dbReference>
<dbReference type="GO" id="GO:0016020">
    <property type="term" value="C:membrane"/>
    <property type="evidence" value="ECO:0007669"/>
    <property type="project" value="UniProtKB-SubCell"/>
</dbReference>
<dbReference type="InterPro" id="IPR049326">
    <property type="entry name" value="Rhodopsin_dom_fungi"/>
</dbReference>
<evidence type="ECO:0000313" key="9">
    <source>
        <dbReference type="Proteomes" id="UP000799429"/>
    </source>
</evidence>
<name>A0A9P4VRU8_9PEZI</name>
<evidence type="ECO:0000259" key="7">
    <source>
        <dbReference type="Pfam" id="PF20684"/>
    </source>
</evidence>
<organism evidence="8 9">
    <name type="scientific">Patellaria atrata CBS 101060</name>
    <dbReference type="NCBI Taxonomy" id="1346257"/>
    <lineage>
        <taxon>Eukaryota</taxon>
        <taxon>Fungi</taxon>
        <taxon>Dikarya</taxon>
        <taxon>Ascomycota</taxon>
        <taxon>Pezizomycotina</taxon>
        <taxon>Dothideomycetes</taxon>
        <taxon>Dothideomycetes incertae sedis</taxon>
        <taxon>Patellariales</taxon>
        <taxon>Patellariaceae</taxon>
        <taxon>Patellaria</taxon>
    </lineage>
</organism>
<dbReference type="Pfam" id="PF20684">
    <property type="entry name" value="Fung_rhodopsin"/>
    <property type="match status" value="1"/>
</dbReference>
<feature type="transmembrane region" description="Helical" evidence="6">
    <location>
        <begin position="60"/>
        <end position="80"/>
    </location>
</feature>
<protein>
    <recommendedName>
        <fullName evidence="7">Rhodopsin domain-containing protein</fullName>
    </recommendedName>
</protein>
<proteinExistence type="inferred from homology"/>
<dbReference type="Proteomes" id="UP000799429">
    <property type="component" value="Unassembled WGS sequence"/>
</dbReference>
<comment type="subcellular location">
    <subcellularLocation>
        <location evidence="1">Membrane</location>
        <topology evidence="1">Multi-pass membrane protein</topology>
    </subcellularLocation>
</comment>
<evidence type="ECO:0000313" key="8">
    <source>
        <dbReference type="EMBL" id="KAF2839760.1"/>
    </source>
</evidence>
<dbReference type="OrthoDB" id="5401779at2759"/>
<evidence type="ECO:0000256" key="4">
    <source>
        <dbReference type="ARBA" id="ARBA00023136"/>
    </source>
</evidence>
<feature type="transmembrane region" description="Helical" evidence="6">
    <location>
        <begin position="251"/>
        <end position="276"/>
    </location>
</feature>
<dbReference type="EMBL" id="MU006094">
    <property type="protein sequence ID" value="KAF2839760.1"/>
    <property type="molecule type" value="Genomic_DNA"/>
</dbReference>
<evidence type="ECO:0000256" key="3">
    <source>
        <dbReference type="ARBA" id="ARBA00022989"/>
    </source>
</evidence>
<feature type="transmembrane region" description="Helical" evidence="6">
    <location>
        <begin position="24"/>
        <end position="48"/>
    </location>
</feature>
<accession>A0A9P4VRU8</accession>
<feature type="domain" description="Rhodopsin" evidence="7">
    <location>
        <begin position="44"/>
        <end position="282"/>
    </location>
</feature>
<keyword evidence="3 6" id="KW-1133">Transmembrane helix</keyword>
<comment type="similarity">
    <text evidence="5">Belongs to the SAT4 family.</text>
</comment>
<keyword evidence="4 6" id="KW-0472">Membrane</keyword>
<keyword evidence="9" id="KW-1185">Reference proteome</keyword>
<dbReference type="PANTHER" id="PTHR33048">
    <property type="entry name" value="PTH11-LIKE INTEGRAL MEMBRANE PROTEIN (AFU_ORTHOLOGUE AFUA_5G11245)"/>
    <property type="match status" value="1"/>
</dbReference>
<feature type="non-terminal residue" evidence="8">
    <location>
        <position position="291"/>
    </location>
</feature>
<evidence type="ECO:0000256" key="5">
    <source>
        <dbReference type="ARBA" id="ARBA00038359"/>
    </source>
</evidence>
<gene>
    <name evidence="8" type="ORF">M501DRAFT_904272</name>
</gene>
<feature type="transmembrane region" description="Helical" evidence="6">
    <location>
        <begin position="217"/>
        <end position="239"/>
    </location>
</feature>
<reference evidence="8" key="1">
    <citation type="journal article" date="2020" name="Stud. Mycol.">
        <title>101 Dothideomycetes genomes: a test case for predicting lifestyles and emergence of pathogens.</title>
        <authorList>
            <person name="Haridas S."/>
            <person name="Albert R."/>
            <person name="Binder M."/>
            <person name="Bloem J."/>
            <person name="Labutti K."/>
            <person name="Salamov A."/>
            <person name="Andreopoulos B."/>
            <person name="Baker S."/>
            <person name="Barry K."/>
            <person name="Bills G."/>
            <person name="Bluhm B."/>
            <person name="Cannon C."/>
            <person name="Castanera R."/>
            <person name="Culley D."/>
            <person name="Daum C."/>
            <person name="Ezra D."/>
            <person name="Gonzalez J."/>
            <person name="Henrissat B."/>
            <person name="Kuo A."/>
            <person name="Liang C."/>
            <person name="Lipzen A."/>
            <person name="Lutzoni F."/>
            <person name="Magnuson J."/>
            <person name="Mondo S."/>
            <person name="Nolan M."/>
            <person name="Ohm R."/>
            <person name="Pangilinan J."/>
            <person name="Park H.-J."/>
            <person name="Ramirez L."/>
            <person name="Alfaro M."/>
            <person name="Sun H."/>
            <person name="Tritt A."/>
            <person name="Yoshinaga Y."/>
            <person name="Zwiers L.-H."/>
            <person name="Turgeon B."/>
            <person name="Goodwin S."/>
            <person name="Spatafora J."/>
            <person name="Crous P."/>
            <person name="Grigoriev I."/>
        </authorList>
    </citation>
    <scope>NUCLEOTIDE SEQUENCE</scope>
    <source>
        <strain evidence="8">CBS 101060</strain>
    </source>
</reference>
<feature type="transmembrane region" description="Helical" evidence="6">
    <location>
        <begin position="137"/>
        <end position="160"/>
    </location>
</feature>
<keyword evidence="2 6" id="KW-0812">Transmembrane</keyword>
<evidence type="ECO:0000256" key="6">
    <source>
        <dbReference type="SAM" id="Phobius"/>
    </source>
</evidence>
<evidence type="ECO:0000256" key="1">
    <source>
        <dbReference type="ARBA" id="ARBA00004141"/>
    </source>
</evidence>
<evidence type="ECO:0000256" key="2">
    <source>
        <dbReference type="ARBA" id="ARBA00022692"/>
    </source>
</evidence>
<dbReference type="AlphaFoldDB" id="A0A9P4VRU8"/>
<sequence>MATPTPEDIAGWPEPNYDNPETRAALVVGVHIGTTIVMVIFLSVRLYTKSFLKNATGADDYVMAIAGVTALAMGVIGALSTKYGGGHHIWDLKDEWATPYGKLSLAEDTLFPTCVSLTKISICITYLRLFPSRSNRIFCWTCIVYLTLWMISVSIMNILQCIPIKGMYDPSVTEKKCIDYKSALLSTAALNSVSDFIVYLWPAKPLWRVQLPLKQRIGLLGVFCMGCIVCIAGVCRMYYLEEYFKTYDGLYIGGIVWVTLAIEFNIGIVAGCLPSVKPLLNKLFPRFFQSS</sequence>